<organism evidence="1 2">
    <name type="scientific">Heterorhabditis bacteriophora</name>
    <name type="common">Entomopathogenic nematode worm</name>
    <dbReference type="NCBI Taxonomy" id="37862"/>
    <lineage>
        <taxon>Eukaryota</taxon>
        <taxon>Metazoa</taxon>
        <taxon>Ecdysozoa</taxon>
        <taxon>Nematoda</taxon>
        <taxon>Chromadorea</taxon>
        <taxon>Rhabditida</taxon>
        <taxon>Rhabditina</taxon>
        <taxon>Rhabditomorpha</taxon>
        <taxon>Strongyloidea</taxon>
        <taxon>Heterorhabditidae</taxon>
        <taxon>Heterorhabditis</taxon>
    </lineage>
</organism>
<keyword evidence="1" id="KW-1185">Reference proteome</keyword>
<evidence type="ECO:0000313" key="1">
    <source>
        <dbReference type="Proteomes" id="UP000095283"/>
    </source>
</evidence>
<dbReference type="Proteomes" id="UP000095283">
    <property type="component" value="Unplaced"/>
</dbReference>
<reference evidence="2" key="1">
    <citation type="submission" date="2016-11" db="UniProtKB">
        <authorList>
            <consortium name="WormBaseParasite"/>
        </authorList>
    </citation>
    <scope>IDENTIFICATION</scope>
</reference>
<dbReference type="AlphaFoldDB" id="A0A1I7XSH5"/>
<name>A0A1I7XSH5_HETBA</name>
<accession>A0A1I7XSH5</accession>
<evidence type="ECO:0000313" key="2">
    <source>
        <dbReference type="WBParaSite" id="Hba_20688"/>
    </source>
</evidence>
<proteinExistence type="predicted"/>
<sequence>MYEYEYIVTVQLNLWDEDMKNKLIANNGSIAKIEVDKENTDVS</sequence>
<dbReference type="WBParaSite" id="Hba_20688">
    <property type="protein sequence ID" value="Hba_20688"/>
    <property type="gene ID" value="Hba_20688"/>
</dbReference>
<protein>
    <submittedName>
        <fullName evidence="2">Inhibitor I9 domain-containing protein</fullName>
    </submittedName>
</protein>